<feature type="signal peptide" evidence="2">
    <location>
        <begin position="1"/>
        <end position="32"/>
    </location>
</feature>
<evidence type="ECO:0000259" key="3">
    <source>
        <dbReference type="PROSITE" id="PS51127"/>
    </source>
</evidence>
<dbReference type="InterPro" id="IPR058094">
    <property type="entry name" value="Ig-like_OmpL47-like"/>
</dbReference>
<accession>A0ABN3DQH0</accession>
<dbReference type="InterPro" id="IPR013783">
    <property type="entry name" value="Ig-like_fold"/>
</dbReference>
<feature type="domain" description="LTD" evidence="4">
    <location>
        <begin position="143"/>
        <end position="256"/>
    </location>
</feature>
<dbReference type="InterPro" id="IPR008964">
    <property type="entry name" value="Invasin/intimin_cell_adhesion"/>
</dbReference>
<dbReference type="Gene3D" id="2.60.40.10">
    <property type="entry name" value="Immunoglobulins"/>
    <property type="match status" value="1"/>
</dbReference>
<feature type="domain" description="LTD" evidence="4">
    <location>
        <begin position="24"/>
        <end position="128"/>
    </location>
</feature>
<dbReference type="InterPro" id="IPR001322">
    <property type="entry name" value="Lamin_tail_dom"/>
</dbReference>
<evidence type="ECO:0000256" key="2">
    <source>
        <dbReference type="SAM" id="SignalP"/>
    </source>
</evidence>
<comment type="caution">
    <text evidence="5">The sequence shown here is derived from an EMBL/GenBank/DDBJ whole genome shotgun (WGS) entry which is preliminary data.</text>
</comment>
<protein>
    <recommendedName>
        <fullName evidence="7">LTD domain-containing protein</fullName>
    </recommendedName>
</protein>
<gene>
    <name evidence="5" type="ORF">GCM10009851_25760</name>
</gene>
<dbReference type="NCBIfam" id="NF047446">
    <property type="entry name" value="barrel_OmpL47"/>
    <property type="match status" value="1"/>
</dbReference>
<evidence type="ECO:0000313" key="6">
    <source>
        <dbReference type="Proteomes" id="UP001500929"/>
    </source>
</evidence>
<evidence type="ECO:0000256" key="1">
    <source>
        <dbReference type="ARBA" id="ARBA00010116"/>
    </source>
</evidence>
<dbReference type="Pfam" id="PF00932">
    <property type="entry name" value="LTD"/>
    <property type="match status" value="3"/>
</dbReference>
<dbReference type="InterPro" id="IPR003344">
    <property type="entry name" value="Big_1_dom"/>
</dbReference>
<sequence length="1028" mass="103038">MRASRVPIAALAALAVVVAPFTALVPAVTASAVPDYGVTINEVESNGGSPGDWVELANTSATAQDVSGWKIKDNDDTHVFTVPANTSIAAGGFLALDVETAYGLGAADSARVYLADGTTLVDSYSWTSHASTTYGRCPDGTGAFTTTLSSTKGGANACVVDPATVVRINEVESNGGTPGDWVELKNNGTASVNVGGLIVKDNDDTHVFMIPANTTIAAGGFLALDVETAYGLGSADSARLFAANGTTLIDSYSWTSHASTTYGRCPDGTGAFTTTTSSTKGAANACGSTTPTTPVTAVKLNEVESTGGTPGDWVELVNTGTGPVDVSGLVVKDNDDTHVFTIPANTTIAARGFLALDVETAYGLGSADSARLFGADGTTLLDSYSWTAHATGTTYGRCPDGTGAWTTTTTVTKGAANDCSTPPAAPATTWPGSASIAYGDQAGVLGGNMSGLAYEPSGTAASGVLWAVKNGPGTLYRMLWNGTAWVADTANGWASGKTLRYGNGSGDPDAEGVALTDAGVAGGVYVSTERNNSASGVSKPAVLRFDAAGSGSATTLSATTEWDLTADLPGLGANLGLEAIEWIPDSYLVAQGFVDQRTGRLYDPASYANHGEGLFFVGVEQNGAIYAYALDQSGTSYTRVATFASGFAGVMDLEFDPERSALWAVCDDTCQGRSATLQIAQSGASDGSFVATEVFERPAGMPNYNNEGFAIAPQATCVAGSKMVVWANDSNDESHALRVGSIECTVPVPADTTAPSVSYSLSGRTLTVSAGDAGSGVASIEVALDGGAWAVYSAPIVFDDAAHTVRIRATDVQGNVSGERSVSVVPVAPVGPPSLEAQGAARTIAPGGTASGLGARVVDSASSPIAGTTVTFTLSGPGSFPGGGTGSSATSATAVTNAAGVALAPVVTGASAGAVVVTASAAGATSIALPAVTVAEPAPTVTADVSVVREVVSGKVVLTVFATNTSSEAATVLLKTKYGTKTVTGIAAGATVSQAFKTYLASVPAGDATVTLTIGSDVRSYTVPYTAG</sequence>
<name>A0ABN3DQH0_9MICO</name>
<feature type="chain" id="PRO_5046692057" description="LTD domain-containing protein" evidence="2">
    <location>
        <begin position="33"/>
        <end position="1028"/>
    </location>
</feature>
<dbReference type="RefSeq" id="WP_259480946.1">
    <property type="nucleotide sequence ID" value="NZ_BAAAQY010000007.1"/>
</dbReference>
<comment type="similarity">
    <text evidence="1">Belongs to the intimin/invasin family.</text>
</comment>
<keyword evidence="2" id="KW-0732">Signal</keyword>
<dbReference type="InterPro" id="IPR036415">
    <property type="entry name" value="Lamin_tail_dom_sf"/>
</dbReference>
<organism evidence="5 6">
    <name type="scientific">Herbiconiux moechotypicola</name>
    <dbReference type="NCBI Taxonomy" id="637393"/>
    <lineage>
        <taxon>Bacteria</taxon>
        <taxon>Bacillati</taxon>
        <taxon>Actinomycetota</taxon>
        <taxon>Actinomycetes</taxon>
        <taxon>Micrococcales</taxon>
        <taxon>Microbacteriaceae</taxon>
        <taxon>Herbiconiux</taxon>
    </lineage>
</organism>
<dbReference type="SUPFAM" id="SSF74853">
    <property type="entry name" value="Lamin A/C globular tail domain"/>
    <property type="match status" value="3"/>
</dbReference>
<dbReference type="PROSITE" id="PS51127">
    <property type="entry name" value="BIG1"/>
    <property type="match status" value="1"/>
</dbReference>
<feature type="domain" description="Big-1" evidence="3">
    <location>
        <begin position="833"/>
        <end position="937"/>
    </location>
</feature>
<proteinExistence type="inferred from homology"/>
<dbReference type="EMBL" id="BAAAQY010000007">
    <property type="protein sequence ID" value="GAA2239327.1"/>
    <property type="molecule type" value="Genomic_DNA"/>
</dbReference>
<dbReference type="SUPFAM" id="SSF49373">
    <property type="entry name" value="Invasin/intimin cell-adhesion fragments"/>
    <property type="match status" value="1"/>
</dbReference>
<keyword evidence="6" id="KW-1185">Reference proteome</keyword>
<feature type="domain" description="LTD" evidence="4">
    <location>
        <begin position="291"/>
        <end position="388"/>
    </location>
</feature>
<evidence type="ECO:0000313" key="5">
    <source>
        <dbReference type="EMBL" id="GAA2239327.1"/>
    </source>
</evidence>
<dbReference type="PROSITE" id="PS51841">
    <property type="entry name" value="LTD"/>
    <property type="match status" value="3"/>
</dbReference>
<evidence type="ECO:0000259" key="4">
    <source>
        <dbReference type="PROSITE" id="PS51841"/>
    </source>
</evidence>
<reference evidence="5 6" key="1">
    <citation type="journal article" date="2019" name="Int. J. Syst. Evol. Microbiol.">
        <title>The Global Catalogue of Microorganisms (GCM) 10K type strain sequencing project: providing services to taxonomists for standard genome sequencing and annotation.</title>
        <authorList>
            <consortium name="The Broad Institute Genomics Platform"/>
            <consortium name="The Broad Institute Genome Sequencing Center for Infectious Disease"/>
            <person name="Wu L."/>
            <person name="Ma J."/>
        </authorList>
    </citation>
    <scope>NUCLEOTIDE SEQUENCE [LARGE SCALE GENOMIC DNA]</scope>
    <source>
        <strain evidence="5 6">JCM 16117</strain>
    </source>
</reference>
<dbReference type="Gene3D" id="2.60.40.1260">
    <property type="entry name" value="Lamin Tail domain"/>
    <property type="match status" value="3"/>
</dbReference>
<dbReference type="Proteomes" id="UP001500929">
    <property type="component" value="Unassembled WGS sequence"/>
</dbReference>
<evidence type="ECO:0008006" key="7">
    <source>
        <dbReference type="Google" id="ProtNLM"/>
    </source>
</evidence>